<keyword evidence="1" id="KW-1133">Transmembrane helix</keyword>
<dbReference type="RefSeq" id="WP_008452606.1">
    <property type="nucleotide sequence ID" value="NZ_AOIJ01000032.1"/>
</dbReference>
<dbReference type="GeneID" id="13350860"/>
<keyword evidence="1" id="KW-0472">Membrane</keyword>
<proteinExistence type="predicted"/>
<name>L9ZC41_9EURY</name>
<feature type="transmembrane region" description="Helical" evidence="1">
    <location>
        <begin position="46"/>
        <end position="65"/>
    </location>
</feature>
<feature type="transmembrane region" description="Helical" evidence="1">
    <location>
        <begin position="21"/>
        <end position="40"/>
    </location>
</feature>
<dbReference type="Proteomes" id="UP000011592">
    <property type="component" value="Unassembled WGS sequence"/>
</dbReference>
<comment type="caution">
    <text evidence="2">The sequence shown here is derived from an EMBL/GenBank/DDBJ whole genome shotgun (WGS) entry which is preliminary data.</text>
</comment>
<dbReference type="EMBL" id="AOIJ01000032">
    <property type="protein sequence ID" value="ELY83192.1"/>
    <property type="molecule type" value="Genomic_DNA"/>
</dbReference>
<accession>L9ZC41</accession>
<evidence type="ECO:0000313" key="3">
    <source>
        <dbReference type="Proteomes" id="UP000011592"/>
    </source>
</evidence>
<organism evidence="2 3">
    <name type="scientific">Natrinema gari JCM 14663</name>
    <dbReference type="NCBI Taxonomy" id="1230459"/>
    <lineage>
        <taxon>Archaea</taxon>
        <taxon>Methanobacteriati</taxon>
        <taxon>Methanobacteriota</taxon>
        <taxon>Stenosarchaea group</taxon>
        <taxon>Halobacteria</taxon>
        <taxon>Halobacteriales</taxon>
        <taxon>Natrialbaceae</taxon>
        <taxon>Natrinema</taxon>
    </lineage>
</organism>
<protein>
    <submittedName>
        <fullName evidence="2">Uncharacterized protein</fullName>
    </submittedName>
</protein>
<evidence type="ECO:0000256" key="1">
    <source>
        <dbReference type="SAM" id="Phobius"/>
    </source>
</evidence>
<evidence type="ECO:0000313" key="2">
    <source>
        <dbReference type="EMBL" id="ELY83192.1"/>
    </source>
</evidence>
<sequence>MSLDDLPIVGGFLEAGAEDRVFDLLLLVGPLLILFIAVAGRSPLTVGGAIAYCWFFIAHIIYRGVQKRV</sequence>
<keyword evidence="3" id="KW-1185">Reference proteome</keyword>
<gene>
    <name evidence="2" type="ORF">C486_02468</name>
</gene>
<dbReference type="AlphaFoldDB" id="L9ZC41"/>
<dbReference type="PATRIC" id="fig|1230459.4.peg.484"/>
<keyword evidence="1" id="KW-0812">Transmembrane</keyword>
<reference evidence="2 3" key="1">
    <citation type="journal article" date="2014" name="PLoS Genet.">
        <title>Phylogenetically driven sequencing of extremely halophilic archaea reveals strategies for static and dynamic osmo-response.</title>
        <authorList>
            <person name="Becker E.A."/>
            <person name="Seitzer P.M."/>
            <person name="Tritt A."/>
            <person name="Larsen D."/>
            <person name="Krusor M."/>
            <person name="Yao A.I."/>
            <person name="Wu D."/>
            <person name="Madern D."/>
            <person name="Eisen J.A."/>
            <person name="Darling A.E."/>
            <person name="Facciotti M.T."/>
        </authorList>
    </citation>
    <scope>NUCLEOTIDE SEQUENCE [LARGE SCALE GENOMIC DNA]</scope>
    <source>
        <strain evidence="2 3">JCM 14663</strain>
    </source>
</reference>